<evidence type="ECO:0000256" key="2">
    <source>
        <dbReference type="ARBA" id="ARBA00022448"/>
    </source>
</evidence>
<accession>A0ABQ8Z3K7</accession>
<keyword evidence="10 17" id="KW-0407">Ion channel</keyword>
<feature type="domain" description="Calcium-activated potassium channel BK alpha subunit" evidence="14">
    <location>
        <begin position="282"/>
        <end position="370"/>
    </location>
</feature>
<keyword evidence="18" id="KW-1185">Reference proteome</keyword>
<feature type="region of interest" description="Disordered" evidence="12">
    <location>
        <begin position="468"/>
        <end position="493"/>
    </location>
</feature>
<feature type="domain" description="Potassium channel" evidence="15">
    <location>
        <begin position="51"/>
        <end position="126"/>
    </location>
</feature>
<evidence type="ECO:0000256" key="10">
    <source>
        <dbReference type="ARBA" id="ARBA00023303"/>
    </source>
</evidence>
<evidence type="ECO:0000256" key="11">
    <source>
        <dbReference type="ARBA" id="ARBA00034430"/>
    </source>
</evidence>
<comment type="caution">
    <text evidence="17">The sequence shown here is derived from an EMBL/GenBank/DDBJ whole genome shotgun (WGS) entry which is preliminary data.</text>
</comment>
<dbReference type="InterPro" id="IPR013099">
    <property type="entry name" value="K_chnl_dom"/>
</dbReference>
<evidence type="ECO:0000256" key="13">
    <source>
        <dbReference type="SAM" id="Phobius"/>
    </source>
</evidence>
<dbReference type="SUPFAM" id="SSF81324">
    <property type="entry name" value="Voltage-gated potassium channels"/>
    <property type="match status" value="1"/>
</dbReference>
<keyword evidence="2" id="KW-0813">Transport</keyword>
<dbReference type="InterPro" id="IPR036291">
    <property type="entry name" value="NAD(P)-bd_dom_sf"/>
</dbReference>
<protein>
    <submittedName>
        <fullName evidence="17">Calcium-activated potassium channel alpha chain</fullName>
    </submittedName>
</protein>
<keyword evidence="4 13" id="KW-0812">Transmembrane</keyword>
<comment type="catalytic activity">
    <reaction evidence="11">
        <text>K(+)(in) = K(+)(out)</text>
        <dbReference type="Rhea" id="RHEA:29463"/>
        <dbReference type="ChEBI" id="CHEBI:29103"/>
    </reaction>
</comment>
<evidence type="ECO:0000259" key="15">
    <source>
        <dbReference type="Pfam" id="PF07885"/>
    </source>
</evidence>
<dbReference type="Pfam" id="PF22614">
    <property type="entry name" value="Slo-like_RCK"/>
    <property type="match status" value="1"/>
</dbReference>
<keyword evidence="6" id="KW-0630">Potassium</keyword>
<evidence type="ECO:0000256" key="5">
    <source>
        <dbReference type="ARBA" id="ARBA00022826"/>
    </source>
</evidence>
<evidence type="ECO:0000256" key="4">
    <source>
        <dbReference type="ARBA" id="ARBA00022692"/>
    </source>
</evidence>
<evidence type="ECO:0000313" key="18">
    <source>
        <dbReference type="Proteomes" id="UP001150062"/>
    </source>
</evidence>
<feature type="compositionally biased region" description="Basic residues" evidence="12">
    <location>
        <begin position="552"/>
        <end position="587"/>
    </location>
</feature>
<evidence type="ECO:0000256" key="6">
    <source>
        <dbReference type="ARBA" id="ARBA00022958"/>
    </source>
</evidence>
<gene>
    <name evidence="17" type="ORF">M0813_15006</name>
</gene>
<comment type="subcellular location">
    <subcellularLocation>
        <location evidence="1">Cell membrane</location>
        <topology evidence="1">Multi-pass membrane protein</topology>
    </subcellularLocation>
</comment>
<dbReference type="GO" id="GO:0034220">
    <property type="term" value="P:monoatomic ion transmembrane transport"/>
    <property type="evidence" value="ECO:0007669"/>
    <property type="project" value="UniProtKB-KW"/>
</dbReference>
<dbReference type="EMBL" id="JAOAOG010000059">
    <property type="protein sequence ID" value="KAJ6251466.1"/>
    <property type="molecule type" value="Genomic_DNA"/>
</dbReference>
<feature type="compositionally biased region" description="Low complexity" evidence="12">
    <location>
        <begin position="520"/>
        <end position="532"/>
    </location>
</feature>
<feature type="transmembrane region" description="Helical" evidence="13">
    <location>
        <begin position="77"/>
        <end position="95"/>
    </location>
</feature>
<feature type="transmembrane region" description="Helical" evidence="13">
    <location>
        <begin position="102"/>
        <end position="119"/>
    </location>
</feature>
<dbReference type="SUPFAM" id="SSF51735">
    <property type="entry name" value="NAD(P)-binding Rossmann-fold domains"/>
    <property type="match status" value="1"/>
</dbReference>
<sequence length="1260" mass="144218">MEVFLGSTVLERSLANPLRVLRVLRIIRTFRVLDRSVSVIQRAINRLILSIVSVLFCSAGIILYLELGYQTLTFHESIYFIIITIATVGYGDITPKSEQGKMFILFTVIFTGFLVPYQIGKVIQVLNSFQGHSVTYAKKELVEHVIVTGTITTSGLIDFLREFITRANPKNGNSKNIQVVILTKKELSHEIKQILWNPFFDKWIKIVRGSSVVRNDLIRVSLQEAQSCFILANKNSKNPSLEDSANVMSAMSVKDLSPNLKTYVQLITSLRKENLRQFGIEGVISIKNMKMEILALNCMYPGTSTFIANLTQTHNSATIPDRAPLWEKEYSRGLAMETYTVVLPKAFKNKTFDEVSRIIYDHLSIILFGIVVEDINGNFVCLLNPGNTYFINTGDIGYVIADSSETASRVSLFKLSPRQINSSRIDDGIYLCDKYSFQDFQYNYIDDDDDEDSNYLINQSKIDFEKITDVETESESESGSENANEKKRINKKQSIMQITKNKSLDFFAMGDPSVLDEGFSESSSSSHSTALSGENTYSSDLDPLLAKQSNLLKKKKGHEKRKKKGKRKGKGEGKGKRKGKGKGKGKGNKAPNVNDNDSMVIPSKSRLVGRDTFKLFDRNRNSVIFDNASGILGNTPQRQSFFSMQSESQGSTFHPRKHSELVKELNKVNDWVKQSSPKKVTSKQTGESNLQSLKYKDSFKKFNNDEQSLENSLTSSKNLRGDYNNKETDIFGYSMMNVGKSLSYKKRDKQNSYLETVGQIEKKKKIDQEGYRRIETQALLFVGESSENSEDSLDSEENENTNKQKEHKEKLKNKSIDSNKEISFVKNDDDDSIDEDKPKQGEDIGFSSYSSSDNENDFKNKKDEEKKEKEKEKEKERGKGKEKEKEKEDENDHEKDFQHKENVEDLILENCRNFKNHLILLADRKDLKDFVISLRNQEMMKFIDEVTEKRQTKLKSIHFGIEFAENNQIIEGSSSENEILEEMEEEIEPFEPMSIIYLTDQLPTQKEYEELKQDGQAFINVFFLKGSPFSWQTWSLLNLEYAKHVVILPDFSNYQKHSSSSKKGTKHEYIIDSDTVYISRLLMGLDKYPDLTLELIHPTNISFFEFSNIQIGEKDLEYMKTSQIKQIAKSFPIYALNPVFASGKIFTEVFFDGLFAHSHFTPDILQIMKKFIQSTKLQISPNIQQSRFFSVPLIPTFNRKKFKDLFHYMLEEKNTLVVGLLRAENPKFLGNIMPYVLTNPDPNTICYLGDNLFILGGNWK</sequence>
<evidence type="ECO:0000256" key="7">
    <source>
        <dbReference type="ARBA" id="ARBA00022989"/>
    </source>
</evidence>
<keyword evidence="9 13" id="KW-0472">Membrane</keyword>
<feature type="compositionally biased region" description="Basic and acidic residues" evidence="12">
    <location>
        <begin position="800"/>
        <end position="820"/>
    </location>
</feature>
<feature type="region of interest" description="Disordered" evidence="12">
    <location>
        <begin position="517"/>
        <end position="601"/>
    </location>
</feature>
<evidence type="ECO:0000259" key="16">
    <source>
        <dbReference type="Pfam" id="PF22614"/>
    </source>
</evidence>
<feature type="compositionally biased region" description="Acidic residues" evidence="12">
    <location>
        <begin position="787"/>
        <end position="799"/>
    </location>
</feature>
<dbReference type="PANTHER" id="PTHR10027:SF10">
    <property type="entry name" value="SLOWPOKE 2, ISOFORM D"/>
    <property type="match status" value="1"/>
</dbReference>
<dbReference type="Gene3D" id="1.10.287.70">
    <property type="match status" value="1"/>
</dbReference>
<feature type="region of interest" description="Disordered" evidence="12">
    <location>
        <begin position="782"/>
        <end position="897"/>
    </location>
</feature>
<dbReference type="Proteomes" id="UP001150062">
    <property type="component" value="Unassembled WGS sequence"/>
</dbReference>
<dbReference type="Pfam" id="PF07885">
    <property type="entry name" value="Ion_trans_2"/>
    <property type="match status" value="1"/>
</dbReference>
<feature type="transmembrane region" description="Helical" evidence="13">
    <location>
        <begin position="47"/>
        <end position="65"/>
    </location>
</feature>
<feature type="compositionally biased region" description="Basic and acidic residues" evidence="12">
    <location>
        <begin position="856"/>
        <end position="897"/>
    </location>
</feature>
<evidence type="ECO:0000256" key="3">
    <source>
        <dbReference type="ARBA" id="ARBA00022538"/>
    </source>
</evidence>
<reference evidence="17" key="1">
    <citation type="submission" date="2022-08" db="EMBL/GenBank/DDBJ databases">
        <title>Novel sulfate-reducing endosymbionts in the free-living metamonad Anaeramoeba.</title>
        <authorList>
            <person name="Jerlstrom-Hultqvist J."/>
            <person name="Cepicka I."/>
            <person name="Gallot-Lavallee L."/>
            <person name="Salas-Leiva D."/>
            <person name="Curtis B.A."/>
            <person name="Zahonova K."/>
            <person name="Pipaliya S."/>
            <person name="Dacks J."/>
            <person name="Roger A.J."/>
        </authorList>
    </citation>
    <scope>NUCLEOTIDE SEQUENCE</scope>
    <source>
        <strain evidence="17">Schooner1</strain>
    </source>
</reference>
<organism evidence="17 18">
    <name type="scientific">Anaeramoeba flamelloides</name>
    <dbReference type="NCBI Taxonomy" id="1746091"/>
    <lineage>
        <taxon>Eukaryota</taxon>
        <taxon>Metamonada</taxon>
        <taxon>Anaeramoebidae</taxon>
        <taxon>Anaeramoeba</taxon>
    </lineage>
</organism>
<keyword evidence="3" id="KW-0633">Potassium transport</keyword>
<keyword evidence="8" id="KW-0406">Ion transport</keyword>
<dbReference type="InterPro" id="IPR003148">
    <property type="entry name" value="RCK_N"/>
</dbReference>
<dbReference type="Pfam" id="PF03493">
    <property type="entry name" value="BK_channel_a"/>
    <property type="match status" value="1"/>
</dbReference>
<evidence type="ECO:0000259" key="14">
    <source>
        <dbReference type="Pfam" id="PF03493"/>
    </source>
</evidence>
<dbReference type="Gene3D" id="3.40.50.720">
    <property type="entry name" value="NAD(P)-binding Rossmann-like Domain"/>
    <property type="match status" value="1"/>
</dbReference>
<evidence type="ECO:0000256" key="12">
    <source>
        <dbReference type="SAM" id="MobiDB-lite"/>
    </source>
</evidence>
<dbReference type="InterPro" id="IPR003929">
    <property type="entry name" value="K_chnl_BK_asu"/>
</dbReference>
<feature type="domain" description="RCK N-terminal" evidence="16">
    <location>
        <begin position="142"/>
        <end position="264"/>
    </location>
</feature>
<evidence type="ECO:0000313" key="17">
    <source>
        <dbReference type="EMBL" id="KAJ6251466.1"/>
    </source>
</evidence>
<evidence type="ECO:0000256" key="8">
    <source>
        <dbReference type="ARBA" id="ARBA00023065"/>
    </source>
</evidence>
<evidence type="ECO:0000256" key="1">
    <source>
        <dbReference type="ARBA" id="ARBA00004651"/>
    </source>
</evidence>
<dbReference type="InterPro" id="IPR047871">
    <property type="entry name" value="K_chnl_Slo-like"/>
</dbReference>
<name>A0ABQ8Z3K7_9EUKA</name>
<evidence type="ECO:0000256" key="9">
    <source>
        <dbReference type="ARBA" id="ARBA00023136"/>
    </source>
</evidence>
<proteinExistence type="predicted"/>
<dbReference type="PANTHER" id="PTHR10027">
    <property type="entry name" value="CALCIUM-ACTIVATED POTASSIUM CHANNEL ALPHA CHAIN"/>
    <property type="match status" value="1"/>
</dbReference>
<keyword evidence="5" id="KW-0631">Potassium channel</keyword>
<keyword evidence="7 13" id="KW-1133">Transmembrane helix</keyword>